<comment type="caution">
    <text evidence="5">The sequence shown here is derived from an EMBL/GenBank/DDBJ whole genome shotgun (WGS) entry which is preliminary data.</text>
</comment>
<feature type="modified residue" description="4-aspartylphosphate" evidence="2">
    <location>
        <position position="55"/>
    </location>
</feature>
<dbReference type="PRINTS" id="PR00038">
    <property type="entry name" value="HTHLUXR"/>
</dbReference>
<feature type="domain" description="Response regulatory" evidence="4">
    <location>
        <begin position="4"/>
        <end position="118"/>
    </location>
</feature>
<dbReference type="InterPro" id="IPR001789">
    <property type="entry name" value="Sig_transdc_resp-reg_receiver"/>
</dbReference>
<keyword evidence="6" id="KW-1185">Reference proteome</keyword>
<dbReference type="PROSITE" id="PS00622">
    <property type="entry name" value="HTH_LUXR_1"/>
    <property type="match status" value="1"/>
</dbReference>
<dbReference type="InterPro" id="IPR039420">
    <property type="entry name" value="WalR-like"/>
</dbReference>
<reference evidence="5 6" key="1">
    <citation type="submission" date="2020-03" db="EMBL/GenBank/DDBJ databases">
        <title>Whole genome shotgun sequence of Phytohabitans rumicis NBRC 108638.</title>
        <authorList>
            <person name="Komaki H."/>
            <person name="Tamura T."/>
        </authorList>
    </citation>
    <scope>NUCLEOTIDE SEQUENCE [LARGE SCALE GENOMIC DNA]</scope>
    <source>
        <strain evidence="5 6">NBRC 108638</strain>
    </source>
</reference>
<dbReference type="AlphaFoldDB" id="A0A6V8KZW0"/>
<dbReference type="Gene3D" id="3.40.50.2300">
    <property type="match status" value="1"/>
</dbReference>
<sequence length="205" mass="21338">MAITVIAVAEGTLVRAGMASVLGGQSDLQLGGVAADIGEARLLIERLRPAVVLLDIHVGGDAVGYGAWLRQNHPHPGVVLVGADDDHLLFRALDAGLSAYVPQTAPVNVLLAAVRYAAAAPSSFTAPQIAAAMARRRRGQTAALSPRERDVLRLIGDGVPTSAIALTLQVSDSTVKTYLARLYDKLGVHGRSQAVLVAAERGLLD</sequence>
<dbReference type="InterPro" id="IPR000792">
    <property type="entry name" value="Tscrpt_reg_LuxR_C"/>
</dbReference>
<evidence type="ECO:0000259" key="4">
    <source>
        <dbReference type="PROSITE" id="PS50110"/>
    </source>
</evidence>
<proteinExistence type="predicted"/>
<dbReference type="GO" id="GO:0003677">
    <property type="term" value="F:DNA binding"/>
    <property type="evidence" value="ECO:0007669"/>
    <property type="project" value="UniProtKB-KW"/>
</dbReference>
<evidence type="ECO:0000256" key="1">
    <source>
        <dbReference type="ARBA" id="ARBA00023125"/>
    </source>
</evidence>
<reference evidence="5 6" key="2">
    <citation type="submission" date="2020-03" db="EMBL/GenBank/DDBJ databases">
        <authorList>
            <person name="Ichikawa N."/>
            <person name="Kimura A."/>
            <person name="Kitahashi Y."/>
            <person name="Uohara A."/>
        </authorList>
    </citation>
    <scope>NUCLEOTIDE SEQUENCE [LARGE SCALE GENOMIC DNA]</scope>
    <source>
        <strain evidence="5 6">NBRC 108638</strain>
    </source>
</reference>
<dbReference type="InterPro" id="IPR011006">
    <property type="entry name" value="CheY-like_superfamily"/>
</dbReference>
<dbReference type="PANTHER" id="PTHR43214">
    <property type="entry name" value="TWO-COMPONENT RESPONSE REGULATOR"/>
    <property type="match status" value="1"/>
</dbReference>
<dbReference type="PROSITE" id="PS50110">
    <property type="entry name" value="RESPONSE_REGULATORY"/>
    <property type="match status" value="1"/>
</dbReference>
<dbReference type="EMBL" id="BLPG01000001">
    <property type="protein sequence ID" value="GFJ90632.1"/>
    <property type="molecule type" value="Genomic_DNA"/>
</dbReference>
<dbReference type="GO" id="GO:0006355">
    <property type="term" value="P:regulation of DNA-templated transcription"/>
    <property type="evidence" value="ECO:0007669"/>
    <property type="project" value="InterPro"/>
</dbReference>
<evidence type="ECO:0000313" key="6">
    <source>
        <dbReference type="Proteomes" id="UP000482960"/>
    </source>
</evidence>
<dbReference type="CDD" id="cd06170">
    <property type="entry name" value="LuxR_C_like"/>
    <property type="match status" value="1"/>
</dbReference>
<name>A0A6V8KZW0_9ACTN</name>
<dbReference type="Pfam" id="PF00196">
    <property type="entry name" value="GerE"/>
    <property type="match status" value="1"/>
</dbReference>
<dbReference type="SUPFAM" id="SSF52172">
    <property type="entry name" value="CheY-like"/>
    <property type="match status" value="1"/>
</dbReference>
<dbReference type="PROSITE" id="PS50043">
    <property type="entry name" value="HTH_LUXR_2"/>
    <property type="match status" value="1"/>
</dbReference>
<organism evidence="5 6">
    <name type="scientific">Phytohabitans rumicis</name>
    <dbReference type="NCBI Taxonomy" id="1076125"/>
    <lineage>
        <taxon>Bacteria</taxon>
        <taxon>Bacillati</taxon>
        <taxon>Actinomycetota</taxon>
        <taxon>Actinomycetes</taxon>
        <taxon>Micromonosporales</taxon>
        <taxon>Micromonosporaceae</taxon>
    </lineage>
</organism>
<feature type="domain" description="HTH luxR-type" evidence="3">
    <location>
        <begin position="137"/>
        <end position="202"/>
    </location>
</feature>
<evidence type="ECO:0000256" key="2">
    <source>
        <dbReference type="PROSITE-ProRule" id="PRU00169"/>
    </source>
</evidence>
<dbReference type="GO" id="GO:0000160">
    <property type="term" value="P:phosphorelay signal transduction system"/>
    <property type="evidence" value="ECO:0007669"/>
    <property type="project" value="InterPro"/>
</dbReference>
<dbReference type="SMART" id="SM00421">
    <property type="entry name" value="HTH_LUXR"/>
    <property type="match status" value="1"/>
</dbReference>
<dbReference type="Proteomes" id="UP000482960">
    <property type="component" value="Unassembled WGS sequence"/>
</dbReference>
<dbReference type="RefSeq" id="WP_173077922.1">
    <property type="nucleotide sequence ID" value="NZ_BAABJB010000003.1"/>
</dbReference>
<evidence type="ECO:0000313" key="5">
    <source>
        <dbReference type="EMBL" id="GFJ90632.1"/>
    </source>
</evidence>
<keyword evidence="2" id="KW-0597">Phosphoprotein</keyword>
<gene>
    <name evidence="5" type="ORF">Prum_042740</name>
</gene>
<accession>A0A6V8KZW0</accession>
<evidence type="ECO:0000259" key="3">
    <source>
        <dbReference type="PROSITE" id="PS50043"/>
    </source>
</evidence>
<dbReference type="SUPFAM" id="SSF46894">
    <property type="entry name" value="C-terminal effector domain of the bipartite response regulators"/>
    <property type="match status" value="1"/>
</dbReference>
<protein>
    <submittedName>
        <fullName evidence="5">DNA-binding response regulator</fullName>
    </submittedName>
</protein>
<keyword evidence="1 5" id="KW-0238">DNA-binding</keyword>
<dbReference type="InterPro" id="IPR016032">
    <property type="entry name" value="Sig_transdc_resp-reg_C-effctor"/>
</dbReference>